<evidence type="ECO:0000313" key="1">
    <source>
        <dbReference type="EMBL" id="GAA5203725.1"/>
    </source>
</evidence>
<dbReference type="RefSeq" id="WP_345625746.1">
    <property type="nucleotide sequence ID" value="NZ_BAABJR010000001.1"/>
</dbReference>
<gene>
    <name evidence="1" type="ORF">GCM10023323_03780</name>
</gene>
<proteinExistence type="predicted"/>
<protein>
    <submittedName>
        <fullName evidence="1">Uncharacterized protein</fullName>
    </submittedName>
</protein>
<evidence type="ECO:0000313" key="2">
    <source>
        <dbReference type="Proteomes" id="UP001499878"/>
    </source>
</evidence>
<organism evidence="1 2">
    <name type="scientific">Streptomyces thinghirensis</name>
    <dbReference type="NCBI Taxonomy" id="551547"/>
    <lineage>
        <taxon>Bacteria</taxon>
        <taxon>Bacillati</taxon>
        <taxon>Actinomycetota</taxon>
        <taxon>Actinomycetes</taxon>
        <taxon>Kitasatosporales</taxon>
        <taxon>Streptomycetaceae</taxon>
        <taxon>Streptomyces</taxon>
    </lineage>
</organism>
<dbReference type="Proteomes" id="UP001499878">
    <property type="component" value="Unassembled WGS sequence"/>
</dbReference>
<keyword evidence="2" id="KW-1185">Reference proteome</keyword>
<dbReference type="EMBL" id="BAABJR010000001">
    <property type="protein sequence ID" value="GAA5203725.1"/>
    <property type="molecule type" value="Genomic_DNA"/>
</dbReference>
<sequence length="110" mass="12079">MDETATYIWSVRHRHSVTGPCQEVLTLSREGTRTRVLLLFPGGEGRFVPDGWLPSGCVAMRDASLNLHEPGVVRGFVDEAARRGLLDRSADLDGWELFRAVASALGRQAS</sequence>
<comment type="caution">
    <text evidence="1">The sequence shown here is derived from an EMBL/GenBank/DDBJ whole genome shotgun (WGS) entry which is preliminary data.</text>
</comment>
<reference evidence="2" key="1">
    <citation type="journal article" date="2019" name="Int. J. Syst. Evol. Microbiol.">
        <title>The Global Catalogue of Microorganisms (GCM) 10K type strain sequencing project: providing services to taxonomists for standard genome sequencing and annotation.</title>
        <authorList>
            <consortium name="The Broad Institute Genomics Platform"/>
            <consortium name="The Broad Institute Genome Sequencing Center for Infectious Disease"/>
            <person name="Wu L."/>
            <person name="Ma J."/>
        </authorList>
    </citation>
    <scope>NUCLEOTIDE SEQUENCE [LARGE SCALE GENOMIC DNA]</scope>
    <source>
        <strain evidence="2">JCM 18306</strain>
    </source>
</reference>
<accession>A0ABP9SUY7</accession>
<name>A0ABP9SUY7_9ACTN</name>